<sequence>MNKLSKDIIISTAFSFFNVLFNFWLIKEAEFTLSVVHLGVFLYVRRIAPTFSNFSQLGTSQALIRFTSIDKDNKSKLKIYYILSISIWILMSGILLGIYALFHTYLSGYFPEEIAEEILKITFVYISILHLSYIILPYFLNLRKIFTYNMIQLLIASLILLFVFKFFTIENDLILLFKNALSVIVLLLLLLLTYIIITLKLYIFPRFQEIKTVGKDFIEYGLPRSIITFSDMFLLTVGAMMIHGKDEIIGGFLIGITLSRTILIVLQPVSLLSAVISGHKNSEERHETLVNLLVGGTLYIAILTSVVLFNWVDVLLPLWLKNEEIIVLVVFIFKLLSLGLVPYAIFQVLKGIIEVKFFKPLNLISLAIAIATHVVMYYSLKSTIGTIEALSISLMCSFVLLGFFSLYWNRKYLKSHKYFKIIPLLALNVLLFLINFAIHDFYPNFLGFVISGFISSILFLAYSIKIKSPFIKEAILIFKK</sequence>
<name>A0A7L4ZL68_9FLAO</name>
<dbReference type="KEGG" id="kan:IMCC3317_28420"/>
<proteinExistence type="predicted"/>
<feature type="transmembrane region" description="Helical" evidence="6">
    <location>
        <begin position="225"/>
        <end position="242"/>
    </location>
</feature>
<feature type="transmembrane region" description="Helical" evidence="6">
    <location>
        <begin position="421"/>
        <end position="439"/>
    </location>
</feature>
<feature type="transmembrane region" description="Helical" evidence="6">
    <location>
        <begin position="248"/>
        <end position="276"/>
    </location>
</feature>
<feature type="transmembrane region" description="Helical" evidence="6">
    <location>
        <begin position="386"/>
        <end position="409"/>
    </location>
</feature>
<feature type="transmembrane region" description="Helical" evidence="6">
    <location>
        <begin position="288"/>
        <end position="312"/>
    </location>
</feature>
<dbReference type="Proteomes" id="UP000464657">
    <property type="component" value="Chromosome"/>
</dbReference>
<protein>
    <recommendedName>
        <fullName evidence="9">Polysaccharide biosynthesis protein C-terminal domain-containing protein</fullName>
    </recommendedName>
</protein>
<keyword evidence="5 6" id="KW-0472">Membrane</keyword>
<evidence type="ECO:0000313" key="8">
    <source>
        <dbReference type="Proteomes" id="UP000464657"/>
    </source>
</evidence>
<evidence type="ECO:0000256" key="6">
    <source>
        <dbReference type="SAM" id="Phobius"/>
    </source>
</evidence>
<gene>
    <name evidence="7" type="ORF">IMCC3317_28420</name>
</gene>
<feature type="transmembrane region" description="Helical" evidence="6">
    <location>
        <begin position="180"/>
        <end position="204"/>
    </location>
</feature>
<dbReference type="EMBL" id="CP019288">
    <property type="protein sequence ID" value="QHI37463.1"/>
    <property type="molecule type" value="Genomic_DNA"/>
</dbReference>
<dbReference type="PANTHER" id="PTHR30250">
    <property type="entry name" value="PST FAMILY PREDICTED COLANIC ACID TRANSPORTER"/>
    <property type="match status" value="1"/>
</dbReference>
<feature type="transmembrane region" description="Helical" evidence="6">
    <location>
        <begin position="445"/>
        <end position="464"/>
    </location>
</feature>
<feature type="transmembrane region" description="Helical" evidence="6">
    <location>
        <begin position="147"/>
        <end position="168"/>
    </location>
</feature>
<accession>A0A7L4ZL68</accession>
<feature type="transmembrane region" description="Helical" evidence="6">
    <location>
        <begin position="361"/>
        <end position="380"/>
    </location>
</feature>
<organism evidence="7 8">
    <name type="scientific">Kordia antarctica</name>
    <dbReference type="NCBI Taxonomy" id="1218801"/>
    <lineage>
        <taxon>Bacteria</taxon>
        <taxon>Pseudomonadati</taxon>
        <taxon>Bacteroidota</taxon>
        <taxon>Flavobacteriia</taxon>
        <taxon>Flavobacteriales</taxon>
        <taxon>Flavobacteriaceae</taxon>
        <taxon>Kordia</taxon>
    </lineage>
</organism>
<evidence type="ECO:0000256" key="3">
    <source>
        <dbReference type="ARBA" id="ARBA00022692"/>
    </source>
</evidence>
<dbReference type="AlphaFoldDB" id="A0A7L4ZL68"/>
<dbReference type="PANTHER" id="PTHR30250:SF11">
    <property type="entry name" value="O-ANTIGEN TRANSPORTER-RELATED"/>
    <property type="match status" value="1"/>
</dbReference>
<feature type="transmembrane region" description="Helical" evidence="6">
    <location>
        <begin position="79"/>
        <end position="102"/>
    </location>
</feature>
<comment type="subcellular location">
    <subcellularLocation>
        <location evidence="1">Cell membrane</location>
        <topology evidence="1">Multi-pass membrane protein</topology>
    </subcellularLocation>
</comment>
<evidence type="ECO:0000256" key="2">
    <source>
        <dbReference type="ARBA" id="ARBA00022475"/>
    </source>
</evidence>
<dbReference type="InterPro" id="IPR050833">
    <property type="entry name" value="Poly_Biosynth_Transport"/>
</dbReference>
<keyword evidence="8" id="KW-1185">Reference proteome</keyword>
<dbReference type="OrthoDB" id="1422030at2"/>
<keyword evidence="2" id="KW-1003">Cell membrane</keyword>
<dbReference type="RefSeq" id="WP_160130086.1">
    <property type="nucleotide sequence ID" value="NZ_CP019288.1"/>
</dbReference>
<evidence type="ECO:0000313" key="7">
    <source>
        <dbReference type="EMBL" id="QHI37463.1"/>
    </source>
</evidence>
<keyword evidence="3 6" id="KW-0812">Transmembrane</keyword>
<evidence type="ECO:0000256" key="5">
    <source>
        <dbReference type="ARBA" id="ARBA00023136"/>
    </source>
</evidence>
<reference evidence="7 8" key="1">
    <citation type="journal article" date="2013" name="Int. J. Syst. Evol. Microbiol.">
        <title>Kordia antarctica sp. nov., isolated from Antarctic seawater.</title>
        <authorList>
            <person name="Baek K."/>
            <person name="Choi A."/>
            <person name="Kang I."/>
            <person name="Lee K."/>
            <person name="Cho J.C."/>
        </authorList>
    </citation>
    <scope>NUCLEOTIDE SEQUENCE [LARGE SCALE GENOMIC DNA]</scope>
    <source>
        <strain evidence="7 8">IMCC3317</strain>
    </source>
</reference>
<keyword evidence="4 6" id="KW-1133">Transmembrane helix</keyword>
<evidence type="ECO:0008006" key="9">
    <source>
        <dbReference type="Google" id="ProtNLM"/>
    </source>
</evidence>
<feature type="transmembrane region" description="Helical" evidence="6">
    <location>
        <begin position="324"/>
        <end position="349"/>
    </location>
</feature>
<evidence type="ECO:0000256" key="1">
    <source>
        <dbReference type="ARBA" id="ARBA00004651"/>
    </source>
</evidence>
<evidence type="ECO:0000256" key="4">
    <source>
        <dbReference type="ARBA" id="ARBA00022989"/>
    </source>
</evidence>
<dbReference type="GO" id="GO:0005886">
    <property type="term" value="C:plasma membrane"/>
    <property type="evidence" value="ECO:0007669"/>
    <property type="project" value="UniProtKB-SubCell"/>
</dbReference>
<feature type="transmembrane region" description="Helical" evidence="6">
    <location>
        <begin position="122"/>
        <end position="140"/>
    </location>
</feature>